<dbReference type="EMBL" id="OV651813">
    <property type="protein sequence ID" value="CAH1098833.1"/>
    <property type="molecule type" value="Genomic_DNA"/>
</dbReference>
<keyword evidence="2" id="KW-1185">Reference proteome</keyword>
<organism evidence="1 2">
    <name type="scientific">Psylliodes chrysocephalus</name>
    <dbReference type="NCBI Taxonomy" id="3402493"/>
    <lineage>
        <taxon>Eukaryota</taxon>
        <taxon>Metazoa</taxon>
        <taxon>Ecdysozoa</taxon>
        <taxon>Arthropoda</taxon>
        <taxon>Hexapoda</taxon>
        <taxon>Insecta</taxon>
        <taxon>Pterygota</taxon>
        <taxon>Neoptera</taxon>
        <taxon>Endopterygota</taxon>
        <taxon>Coleoptera</taxon>
        <taxon>Polyphaga</taxon>
        <taxon>Cucujiformia</taxon>
        <taxon>Chrysomeloidea</taxon>
        <taxon>Chrysomelidae</taxon>
        <taxon>Galerucinae</taxon>
        <taxon>Alticini</taxon>
        <taxon>Psylliodes</taxon>
    </lineage>
</organism>
<proteinExistence type="predicted"/>
<evidence type="ECO:0000313" key="1">
    <source>
        <dbReference type="EMBL" id="CAH1098833.1"/>
    </source>
</evidence>
<dbReference type="Proteomes" id="UP001153636">
    <property type="component" value="Chromosome 1"/>
</dbReference>
<reference evidence="1" key="1">
    <citation type="submission" date="2022-01" db="EMBL/GenBank/DDBJ databases">
        <authorList>
            <person name="King R."/>
        </authorList>
    </citation>
    <scope>NUCLEOTIDE SEQUENCE</scope>
</reference>
<name>A0A9P0CEZ9_9CUCU</name>
<gene>
    <name evidence="1" type="ORF">PSYICH_LOCUS992</name>
</gene>
<dbReference type="AlphaFoldDB" id="A0A9P0CEZ9"/>
<accession>A0A9P0CEZ9</accession>
<dbReference type="OrthoDB" id="8197165at2759"/>
<evidence type="ECO:0000313" key="2">
    <source>
        <dbReference type="Proteomes" id="UP001153636"/>
    </source>
</evidence>
<protein>
    <submittedName>
        <fullName evidence="1">Uncharacterized protein</fullName>
    </submittedName>
</protein>
<sequence>MEKLLKALNPGVEESQSLRFGLIILHARIFFFKTILHLAYKLPLKKWQATTPEDKKVVQENKERIQKEYRERTGLIVDMPKIGFGNSNSGNNSRRFFSDPNLAAEITGIKNIPNRLQRCTWSCTGGIQ</sequence>